<evidence type="ECO:0000313" key="3">
    <source>
        <dbReference type="Proteomes" id="UP000499080"/>
    </source>
</evidence>
<gene>
    <name evidence="2" type="ORF">AVEN_102690_1</name>
</gene>
<accession>A0A4Y2SJX8</accession>
<reference evidence="2 3" key="1">
    <citation type="journal article" date="2019" name="Sci. Rep.">
        <title>Orb-weaving spider Araneus ventricosus genome elucidates the spidroin gene catalogue.</title>
        <authorList>
            <person name="Kono N."/>
            <person name="Nakamura H."/>
            <person name="Ohtoshi R."/>
            <person name="Moran D.A.P."/>
            <person name="Shinohara A."/>
            <person name="Yoshida Y."/>
            <person name="Fujiwara M."/>
            <person name="Mori M."/>
            <person name="Tomita M."/>
            <person name="Arakawa K."/>
        </authorList>
    </citation>
    <scope>NUCLEOTIDE SEQUENCE [LARGE SCALE GENOMIC DNA]</scope>
</reference>
<name>A0A4Y2SJX8_ARAVE</name>
<evidence type="ECO:0000256" key="1">
    <source>
        <dbReference type="SAM" id="MobiDB-lite"/>
    </source>
</evidence>
<protein>
    <submittedName>
        <fullName evidence="2">Uncharacterized protein</fullName>
    </submittedName>
</protein>
<dbReference type="AlphaFoldDB" id="A0A4Y2SJX8"/>
<keyword evidence="3" id="KW-1185">Reference proteome</keyword>
<dbReference type="Proteomes" id="UP000499080">
    <property type="component" value="Unassembled WGS sequence"/>
</dbReference>
<evidence type="ECO:0000313" key="2">
    <source>
        <dbReference type="EMBL" id="GBN87495.1"/>
    </source>
</evidence>
<organism evidence="2 3">
    <name type="scientific">Araneus ventricosus</name>
    <name type="common">Orbweaver spider</name>
    <name type="synonym">Epeira ventricosa</name>
    <dbReference type="NCBI Taxonomy" id="182803"/>
    <lineage>
        <taxon>Eukaryota</taxon>
        <taxon>Metazoa</taxon>
        <taxon>Ecdysozoa</taxon>
        <taxon>Arthropoda</taxon>
        <taxon>Chelicerata</taxon>
        <taxon>Arachnida</taxon>
        <taxon>Araneae</taxon>
        <taxon>Araneomorphae</taxon>
        <taxon>Entelegynae</taxon>
        <taxon>Araneoidea</taxon>
        <taxon>Araneidae</taxon>
        <taxon>Araneus</taxon>
    </lineage>
</organism>
<comment type="caution">
    <text evidence="2">The sequence shown here is derived from an EMBL/GenBank/DDBJ whole genome shotgun (WGS) entry which is preliminary data.</text>
</comment>
<proteinExistence type="predicted"/>
<dbReference type="EMBL" id="BGPR01021828">
    <property type="protein sequence ID" value="GBN87495.1"/>
    <property type="molecule type" value="Genomic_DNA"/>
</dbReference>
<sequence>MHYNHQLRNPLKTNRISSSTERKQLSFDVAENEYMKPVHAFTEDSDEGQMHLDRSPSFFKYEDEAKLNDSPEERFNPDGIPECVATFSIYDQAAANLSTKTPDMDQTMVITPERTPVNCIIKEKGKSWYLECRPSFFSYENSTQNFR</sequence>
<feature type="region of interest" description="Disordered" evidence="1">
    <location>
        <begin position="1"/>
        <end position="23"/>
    </location>
</feature>